<sequence length="357" mass="41763">MPNPTGSAQLQRSQNIPFDSTQDFIRRRRRHTISGVSRNELPVEDQDWWQIAVGKATNEQVQLKRAAEKRDEEEKAKYWADMSTFKKLDGMRLYQERVESGDYQRCDYSWKDMFEIWRSQNEKYTPLRESLKKEIVERREALLEKEESEGCGCCKEHGGRDWKSWLNDRERKGLYIPHSKPEEERIIADPEVIGSWDYVGCCYTTGLFYDRLGAYPEKDARKLPPLAKQIRLYGHDSFFPVPFIPPACDIMPPIDNRDALLLKFFLENTMKDPVWNWCNVYMETRPAHSFDSEVARPSTPIGYNKDTGRILSQFLDTCEYTNSRNVKDGIVQPRIHCITVHLHQKLLVINTIEGNGT</sequence>
<protein>
    <submittedName>
        <fullName evidence="2">Uncharacterized protein</fullName>
    </submittedName>
</protein>
<dbReference type="AlphaFoldDB" id="A0A3N4I0G5"/>
<accession>A0A3N4I0G5</accession>
<reference evidence="2 3" key="1">
    <citation type="journal article" date="2018" name="Nat. Ecol. Evol.">
        <title>Pezizomycetes genomes reveal the molecular basis of ectomycorrhizal truffle lifestyle.</title>
        <authorList>
            <person name="Murat C."/>
            <person name="Payen T."/>
            <person name="Noel B."/>
            <person name="Kuo A."/>
            <person name="Morin E."/>
            <person name="Chen J."/>
            <person name="Kohler A."/>
            <person name="Krizsan K."/>
            <person name="Balestrini R."/>
            <person name="Da Silva C."/>
            <person name="Montanini B."/>
            <person name="Hainaut M."/>
            <person name="Levati E."/>
            <person name="Barry K.W."/>
            <person name="Belfiori B."/>
            <person name="Cichocki N."/>
            <person name="Clum A."/>
            <person name="Dockter R.B."/>
            <person name="Fauchery L."/>
            <person name="Guy J."/>
            <person name="Iotti M."/>
            <person name="Le Tacon F."/>
            <person name="Lindquist E.A."/>
            <person name="Lipzen A."/>
            <person name="Malagnac F."/>
            <person name="Mello A."/>
            <person name="Molinier V."/>
            <person name="Miyauchi S."/>
            <person name="Poulain J."/>
            <person name="Riccioni C."/>
            <person name="Rubini A."/>
            <person name="Sitrit Y."/>
            <person name="Splivallo R."/>
            <person name="Traeger S."/>
            <person name="Wang M."/>
            <person name="Zifcakova L."/>
            <person name="Wipf D."/>
            <person name="Zambonelli A."/>
            <person name="Paolocci F."/>
            <person name="Nowrousian M."/>
            <person name="Ottonello S."/>
            <person name="Baldrian P."/>
            <person name="Spatafora J.W."/>
            <person name="Henrissat B."/>
            <person name="Nagy L.G."/>
            <person name="Aury J.M."/>
            <person name="Wincker P."/>
            <person name="Grigoriev I.V."/>
            <person name="Bonfante P."/>
            <person name="Martin F.M."/>
        </authorList>
    </citation>
    <scope>NUCLEOTIDE SEQUENCE [LARGE SCALE GENOMIC DNA]</scope>
    <source>
        <strain evidence="2 3">RN42</strain>
    </source>
</reference>
<evidence type="ECO:0000313" key="2">
    <source>
        <dbReference type="EMBL" id="RPA79459.1"/>
    </source>
</evidence>
<dbReference type="EMBL" id="ML119699">
    <property type="protein sequence ID" value="RPA79459.1"/>
    <property type="molecule type" value="Genomic_DNA"/>
</dbReference>
<dbReference type="Proteomes" id="UP000275078">
    <property type="component" value="Unassembled WGS sequence"/>
</dbReference>
<evidence type="ECO:0000313" key="3">
    <source>
        <dbReference type="Proteomes" id="UP000275078"/>
    </source>
</evidence>
<feature type="region of interest" description="Disordered" evidence="1">
    <location>
        <begin position="1"/>
        <end position="21"/>
    </location>
</feature>
<proteinExistence type="predicted"/>
<evidence type="ECO:0000256" key="1">
    <source>
        <dbReference type="SAM" id="MobiDB-lite"/>
    </source>
</evidence>
<name>A0A3N4I0G5_ASCIM</name>
<gene>
    <name evidence="2" type="ORF">BJ508DRAFT_328358</name>
</gene>
<keyword evidence="3" id="KW-1185">Reference proteome</keyword>
<organism evidence="2 3">
    <name type="scientific">Ascobolus immersus RN42</name>
    <dbReference type="NCBI Taxonomy" id="1160509"/>
    <lineage>
        <taxon>Eukaryota</taxon>
        <taxon>Fungi</taxon>
        <taxon>Dikarya</taxon>
        <taxon>Ascomycota</taxon>
        <taxon>Pezizomycotina</taxon>
        <taxon>Pezizomycetes</taxon>
        <taxon>Pezizales</taxon>
        <taxon>Ascobolaceae</taxon>
        <taxon>Ascobolus</taxon>
    </lineage>
</organism>